<organism evidence="1">
    <name type="scientific">Brassica napus</name>
    <name type="common">Rape</name>
    <dbReference type="NCBI Taxonomy" id="3708"/>
    <lineage>
        <taxon>Eukaryota</taxon>
        <taxon>Viridiplantae</taxon>
        <taxon>Streptophyta</taxon>
        <taxon>Embryophyta</taxon>
        <taxon>Tracheophyta</taxon>
        <taxon>Spermatophyta</taxon>
        <taxon>Magnoliopsida</taxon>
        <taxon>eudicotyledons</taxon>
        <taxon>Gunneridae</taxon>
        <taxon>Pentapetalae</taxon>
        <taxon>rosids</taxon>
        <taxon>malvids</taxon>
        <taxon>Brassicales</taxon>
        <taxon>Brassicaceae</taxon>
        <taxon>Brassiceae</taxon>
        <taxon>Brassica</taxon>
    </lineage>
</organism>
<proteinExistence type="predicted"/>
<sequence>MGGQERSTHHSSWPLLNRWERTRNFQEWQQIKKEGVMEKRRLVWKVEGERSDGDMKTTKRGRVMKEQC</sequence>
<protein>
    <submittedName>
        <fullName evidence="1">(rape) hypothetical protein</fullName>
    </submittedName>
</protein>
<gene>
    <name evidence="1" type="ORF">DARMORV10_C09P63150.1</name>
</gene>
<dbReference type="EMBL" id="HG994373">
    <property type="protein sequence ID" value="CAF1784995.1"/>
    <property type="molecule type" value="Genomic_DNA"/>
</dbReference>
<name>A0A816J4T0_BRANA</name>
<dbReference type="Proteomes" id="UP001295469">
    <property type="component" value="Chromosome C09"/>
</dbReference>
<reference evidence="1" key="1">
    <citation type="submission" date="2021-01" db="EMBL/GenBank/DDBJ databases">
        <authorList>
            <consortium name="Genoscope - CEA"/>
            <person name="William W."/>
        </authorList>
    </citation>
    <scope>NUCLEOTIDE SEQUENCE</scope>
</reference>
<evidence type="ECO:0000313" key="1">
    <source>
        <dbReference type="EMBL" id="CAF1784995.1"/>
    </source>
</evidence>
<accession>A0A816J4T0</accession>
<dbReference type="AlphaFoldDB" id="A0A816J4T0"/>